<comment type="caution">
    <text evidence="2">The sequence shown here is derived from an EMBL/GenBank/DDBJ whole genome shotgun (WGS) entry which is preliminary data.</text>
</comment>
<proteinExistence type="predicted"/>
<protein>
    <submittedName>
        <fullName evidence="2">Uncharacterized protein</fullName>
    </submittedName>
</protein>
<dbReference type="Proteomes" id="UP000242188">
    <property type="component" value="Unassembled WGS sequence"/>
</dbReference>
<sequence length="61" mass="6991">MAKQSVPTFLLLFILAVTVAHGHTNQEPHQDGVGHVTRDEVTKDMYNTLMERLERQEASLW</sequence>
<keyword evidence="3" id="KW-1185">Reference proteome</keyword>
<feature type="chain" id="PRO_5012894276" evidence="1">
    <location>
        <begin position="23"/>
        <end position="61"/>
    </location>
</feature>
<feature type="signal peptide" evidence="1">
    <location>
        <begin position="1"/>
        <end position="22"/>
    </location>
</feature>
<reference evidence="2 3" key="1">
    <citation type="journal article" date="2017" name="Nat. Ecol. Evol.">
        <title>Scallop genome provides insights into evolution of bilaterian karyotype and development.</title>
        <authorList>
            <person name="Wang S."/>
            <person name="Zhang J."/>
            <person name="Jiao W."/>
            <person name="Li J."/>
            <person name="Xun X."/>
            <person name="Sun Y."/>
            <person name="Guo X."/>
            <person name="Huan P."/>
            <person name="Dong B."/>
            <person name="Zhang L."/>
            <person name="Hu X."/>
            <person name="Sun X."/>
            <person name="Wang J."/>
            <person name="Zhao C."/>
            <person name="Wang Y."/>
            <person name="Wang D."/>
            <person name="Huang X."/>
            <person name="Wang R."/>
            <person name="Lv J."/>
            <person name="Li Y."/>
            <person name="Zhang Z."/>
            <person name="Liu B."/>
            <person name="Lu W."/>
            <person name="Hui Y."/>
            <person name="Liang J."/>
            <person name="Zhou Z."/>
            <person name="Hou R."/>
            <person name="Li X."/>
            <person name="Liu Y."/>
            <person name="Li H."/>
            <person name="Ning X."/>
            <person name="Lin Y."/>
            <person name="Zhao L."/>
            <person name="Xing Q."/>
            <person name="Dou J."/>
            <person name="Li Y."/>
            <person name="Mao J."/>
            <person name="Guo H."/>
            <person name="Dou H."/>
            <person name="Li T."/>
            <person name="Mu C."/>
            <person name="Jiang W."/>
            <person name="Fu Q."/>
            <person name="Fu X."/>
            <person name="Miao Y."/>
            <person name="Liu J."/>
            <person name="Yu Q."/>
            <person name="Li R."/>
            <person name="Liao H."/>
            <person name="Li X."/>
            <person name="Kong Y."/>
            <person name="Jiang Z."/>
            <person name="Chourrout D."/>
            <person name="Li R."/>
            <person name="Bao Z."/>
        </authorList>
    </citation>
    <scope>NUCLEOTIDE SEQUENCE [LARGE SCALE GENOMIC DNA]</scope>
    <source>
        <strain evidence="2 3">PY_sf001</strain>
    </source>
</reference>
<name>A0A210R557_MIZYE</name>
<dbReference type="AlphaFoldDB" id="A0A210R557"/>
<organism evidence="2 3">
    <name type="scientific">Mizuhopecten yessoensis</name>
    <name type="common">Japanese scallop</name>
    <name type="synonym">Patinopecten yessoensis</name>
    <dbReference type="NCBI Taxonomy" id="6573"/>
    <lineage>
        <taxon>Eukaryota</taxon>
        <taxon>Metazoa</taxon>
        <taxon>Spiralia</taxon>
        <taxon>Lophotrochozoa</taxon>
        <taxon>Mollusca</taxon>
        <taxon>Bivalvia</taxon>
        <taxon>Autobranchia</taxon>
        <taxon>Pteriomorphia</taxon>
        <taxon>Pectinida</taxon>
        <taxon>Pectinoidea</taxon>
        <taxon>Pectinidae</taxon>
        <taxon>Mizuhopecten</taxon>
    </lineage>
</organism>
<evidence type="ECO:0000256" key="1">
    <source>
        <dbReference type="SAM" id="SignalP"/>
    </source>
</evidence>
<keyword evidence="1" id="KW-0732">Signal</keyword>
<dbReference type="EMBL" id="NEDP02000388">
    <property type="protein sequence ID" value="OWF56008.1"/>
    <property type="molecule type" value="Genomic_DNA"/>
</dbReference>
<accession>A0A210R557</accession>
<evidence type="ECO:0000313" key="2">
    <source>
        <dbReference type="EMBL" id="OWF56008.1"/>
    </source>
</evidence>
<gene>
    <name evidence="2" type="ORF">KP79_PYT18144</name>
</gene>
<evidence type="ECO:0000313" key="3">
    <source>
        <dbReference type="Proteomes" id="UP000242188"/>
    </source>
</evidence>